<comment type="caution">
    <text evidence="1">The sequence shown here is derived from an EMBL/GenBank/DDBJ whole genome shotgun (WGS) entry which is preliminary data.</text>
</comment>
<evidence type="ECO:0000313" key="2">
    <source>
        <dbReference type="Proteomes" id="UP001596915"/>
    </source>
</evidence>
<keyword evidence="2" id="KW-1185">Reference proteome</keyword>
<organism evidence="1 2">
    <name type="scientific">Streptomyces sanglieri</name>
    <dbReference type="NCBI Taxonomy" id="193460"/>
    <lineage>
        <taxon>Bacteria</taxon>
        <taxon>Bacillati</taxon>
        <taxon>Actinomycetota</taxon>
        <taxon>Actinomycetes</taxon>
        <taxon>Kitasatosporales</taxon>
        <taxon>Streptomycetaceae</taxon>
        <taxon>Streptomyces</taxon>
    </lineage>
</organism>
<name>A0ABW2WL40_9ACTN</name>
<reference evidence="2" key="1">
    <citation type="journal article" date="2019" name="Int. J. Syst. Evol. Microbiol.">
        <title>The Global Catalogue of Microorganisms (GCM) 10K type strain sequencing project: providing services to taxonomists for standard genome sequencing and annotation.</title>
        <authorList>
            <consortium name="The Broad Institute Genomics Platform"/>
            <consortium name="The Broad Institute Genome Sequencing Center for Infectious Disease"/>
            <person name="Wu L."/>
            <person name="Ma J."/>
        </authorList>
    </citation>
    <scope>NUCLEOTIDE SEQUENCE [LARGE SCALE GENOMIC DNA]</scope>
    <source>
        <strain evidence="2">JCM 12607</strain>
    </source>
</reference>
<dbReference type="EMBL" id="JBHTGL010000005">
    <property type="protein sequence ID" value="MFD0622142.1"/>
    <property type="molecule type" value="Genomic_DNA"/>
</dbReference>
<protein>
    <submittedName>
        <fullName evidence="1">Uncharacterized protein</fullName>
    </submittedName>
</protein>
<evidence type="ECO:0000313" key="1">
    <source>
        <dbReference type="EMBL" id="MFD0622142.1"/>
    </source>
</evidence>
<dbReference type="Proteomes" id="UP001596915">
    <property type="component" value="Unassembled WGS sequence"/>
</dbReference>
<proteinExistence type="predicted"/>
<gene>
    <name evidence="1" type="ORF">ACFQ2K_04270</name>
</gene>
<sequence length="106" mass="10954">MDTAAGRLLMHGQQCLAAAVGNGRVEQDLRFGGPDLNQLVGADAAGGRRVVEGRPLADDLLMTPVFPGLPLRRPGGEGSAGQDVVADDEDLPFDAASAGANVMWNE</sequence>
<accession>A0ABW2WL40</accession>